<gene>
    <name evidence="3" type="ORF">ENJ10_04655</name>
</gene>
<dbReference type="SUPFAM" id="SSF52788">
    <property type="entry name" value="Phosphotyrosine protein phosphatases I"/>
    <property type="match status" value="1"/>
</dbReference>
<reference evidence="3" key="1">
    <citation type="journal article" date="2020" name="mSystems">
        <title>Genome- and Community-Level Interaction Insights into Carbon Utilization and Element Cycling Functions of Hydrothermarchaeota in Hydrothermal Sediment.</title>
        <authorList>
            <person name="Zhou Z."/>
            <person name="Liu Y."/>
            <person name="Xu W."/>
            <person name="Pan J."/>
            <person name="Luo Z.H."/>
            <person name="Li M."/>
        </authorList>
    </citation>
    <scope>NUCLEOTIDE SEQUENCE [LARGE SCALE GENOMIC DNA]</scope>
    <source>
        <strain evidence="3">HyVt-456</strain>
    </source>
</reference>
<dbReference type="EMBL" id="DRLD01000125">
    <property type="protein sequence ID" value="HED09955.1"/>
    <property type="molecule type" value="Genomic_DNA"/>
</dbReference>
<protein>
    <submittedName>
        <fullName evidence="3">Arsenate reductase ArsC</fullName>
    </submittedName>
</protein>
<organism evidence="3">
    <name type="scientific">Caldithrix abyssi</name>
    <dbReference type="NCBI Taxonomy" id="187145"/>
    <lineage>
        <taxon>Bacteria</taxon>
        <taxon>Pseudomonadati</taxon>
        <taxon>Calditrichota</taxon>
        <taxon>Calditrichia</taxon>
        <taxon>Calditrichales</taxon>
        <taxon>Calditrichaceae</taxon>
        <taxon>Caldithrix</taxon>
    </lineage>
</organism>
<keyword evidence="1" id="KW-0059">Arsenical resistance</keyword>
<dbReference type="InterPro" id="IPR023485">
    <property type="entry name" value="Ptyr_pPase"/>
</dbReference>
<dbReference type="Pfam" id="PF01451">
    <property type="entry name" value="LMWPc"/>
    <property type="match status" value="1"/>
</dbReference>
<dbReference type="GO" id="GO:0046685">
    <property type="term" value="P:response to arsenic-containing substance"/>
    <property type="evidence" value="ECO:0007669"/>
    <property type="project" value="UniProtKB-KW"/>
</dbReference>
<accession>A0A7V1LL22</accession>
<dbReference type="PANTHER" id="PTHR43428">
    <property type="entry name" value="ARSENATE REDUCTASE"/>
    <property type="match status" value="1"/>
</dbReference>
<feature type="domain" description="Phosphotyrosine protein phosphatase I" evidence="2">
    <location>
        <begin position="3"/>
        <end position="136"/>
    </location>
</feature>
<dbReference type="AlphaFoldDB" id="A0A7V1LL22"/>
<evidence type="ECO:0000256" key="1">
    <source>
        <dbReference type="ARBA" id="ARBA00022849"/>
    </source>
</evidence>
<dbReference type="SMART" id="SM00226">
    <property type="entry name" value="LMWPc"/>
    <property type="match status" value="1"/>
</dbReference>
<dbReference type="Proteomes" id="UP000886005">
    <property type="component" value="Unassembled WGS sequence"/>
</dbReference>
<dbReference type="InterPro" id="IPR036196">
    <property type="entry name" value="Ptyr_pPase_sf"/>
</dbReference>
<sequence>MQKKVLVLGTRNTVVSPMMSELIKHITFKQVDVYSAGISPEDIHPHTVKVLLEMGIDASDYKPHSVNEFVHTKFDIIITVTPEAKNYVEMLMASRTKIHKEFDDPRNVKGNEIQQLNAFRKLRDEMNDWLNEFLPRHRLL</sequence>
<name>A0A7V1LL22_CALAY</name>
<evidence type="ECO:0000313" key="3">
    <source>
        <dbReference type="EMBL" id="HED09955.1"/>
    </source>
</evidence>
<proteinExistence type="predicted"/>
<comment type="caution">
    <text evidence="3">The sequence shown here is derived from an EMBL/GenBank/DDBJ whole genome shotgun (WGS) entry which is preliminary data.</text>
</comment>
<evidence type="ECO:0000259" key="2">
    <source>
        <dbReference type="SMART" id="SM00226"/>
    </source>
</evidence>
<dbReference type="Gene3D" id="3.40.50.2300">
    <property type="match status" value="1"/>
</dbReference>
<dbReference type="PANTHER" id="PTHR43428:SF1">
    <property type="entry name" value="ARSENATE REDUCTASE"/>
    <property type="match status" value="1"/>
</dbReference>